<accession>A0AAD4K6B9</accession>
<evidence type="ECO:0000256" key="6">
    <source>
        <dbReference type="ARBA" id="ARBA00022723"/>
    </source>
</evidence>
<evidence type="ECO:0000313" key="22">
    <source>
        <dbReference type="Proteomes" id="UP001200034"/>
    </source>
</evidence>
<evidence type="ECO:0000256" key="13">
    <source>
        <dbReference type="ARBA" id="ARBA00022881"/>
    </source>
</evidence>
<gene>
    <name evidence="21" type="ORF">KR093_007131</name>
</gene>
<dbReference type="Pfam" id="PF00867">
    <property type="entry name" value="XPG_I"/>
    <property type="match status" value="1"/>
</dbReference>
<dbReference type="GO" id="GO:0005634">
    <property type="term" value="C:nucleus"/>
    <property type="evidence" value="ECO:0007669"/>
    <property type="project" value="UniProtKB-SubCell"/>
</dbReference>
<dbReference type="InterPro" id="IPR008918">
    <property type="entry name" value="HhH2"/>
</dbReference>
<comment type="similarity">
    <text evidence="2 17">Belongs to the XPG/RAD2 endonuclease family. EXO1 subfamily.</text>
</comment>
<dbReference type="PANTHER" id="PTHR11081">
    <property type="entry name" value="FLAP ENDONUCLEASE FAMILY MEMBER"/>
    <property type="match status" value="1"/>
</dbReference>
<dbReference type="Proteomes" id="UP001200034">
    <property type="component" value="Unassembled WGS sequence"/>
</dbReference>
<dbReference type="GO" id="GO:0017108">
    <property type="term" value="F:5'-flap endonuclease activity"/>
    <property type="evidence" value="ECO:0007669"/>
    <property type="project" value="TreeGrafter"/>
</dbReference>
<feature type="region of interest" description="Disordered" evidence="18">
    <location>
        <begin position="541"/>
        <end position="653"/>
    </location>
</feature>
<keyword evidence="9 17" id="KW-0228">DNA excision</keyword>
<evidence type="ECO:0000256" key="17">
    <source>
        <dbReference type="RuleBase" id="RU910737"/>
    </source>
</evidence>
<sequence length="653" mass="74098">MGITGLIPFLEKASVKVHLKNLRGSTVAVDTYCWLHKGVFGCAEKLARGEETDIYIQYCLKYVQMLLSYDIKPILVFDGQHLPAKALTEQRRRESRQQSKKRAAELLRLGRTEEARSQLRRCVDVTHEMALRLIKECRDRHVDCIVAPYEADAQMAWLNKAGIAQYIVTEDSDLTLFGAQKIIFKLDLTGAGLLVEAVKIHLAMGCREERYNFDKFRRMCIMSGCDYLDSLPGIGLAKACKFMLKTEQDDMRIALKKIPQYLNMRQLEVDNEYIENFMKAEATFKHMYIYNPLERRMERLYALEDHKTDESYCSNAGSLLTDSDMALNLALGNLNPFTLKRLDSWHPDQSPKQTTAKQVKRSKHKSIWHTNYNAKDSLVKTKQSNCALYFKKVDFVGQAIEAEIEANQRQELAKPTEAEVSNMYSFGVKRKRSQSQSSCHSTPPSSPVQTRSRHNPFAKEAPRSPVVCENGSLLRLLSPKKQSPQQGPEERNRPESTRLNALKRSIFAKEQVEVRSRFFSTQPTKEIESKIATSLEVKQMENKAETSIAEVDKRPTSPLETKPLVEANNKDVVELSSGESDDSCSQTATLPSSQEATLPTKVMTPKLPPSARRVGLSRPKASKRTIPNTKTAKSDDNQTKLSMFGFQKRPVLK</sequence>
<feature type="compositionally biased region" description="Polar residues" evidence="18">
    <location>
        <begin position="583"/>
        <end position="597"/>
    </location>
</feature>
<dbReference type="InterPro" id="IPR019974">
    <property type="entry name" value="XPG_CS"/>
</dbReference>
<dbReference type="PROSITE" id="PS00841">
    <property type="entry name" value="XPG_1"/>
    <property type="match status" value="1"/>
</dbReference>
<evidence type="ECO:0000256" key="12">
    <source>
        <dbReference type="ARBA" id="ARBA00022842"/>
    </source>
</evidence>
<dbReference type="SMART" id="SM00485">
    <property type="entry name" value="XPGN"/>
    <property type="match status" value="1"/>
</dbReference>
<dbReference type="SMART" id="SM00279">
    <property type="entry name" value="HhH2"/>
    <property type="match status" value="1"/>
</dbReference>
<dbReference type="GO" id="GO:0006310">
    <property type="term" value="P:DNA recombination"/>
    <property type="evidence" value="ECO:0007669"/>
    <property type="project" value="TreeGrafter"/>
</dbReference>
<evidence type="ECO:0000256" key="3">
    <source>
        <dbReference type="ARBA" id="ARBA00020324"/>
    </source>
</evidence>
<dbReference type="CDD" id="cd09857">
    <property type="entry name" value="PIN_EXO1"/>
    <property type="match status" value="1"/>
</dbReference>
<keyword evidence="8 17" id="KW-0227">DNA damage</keyword>
<dbReference type="InterPro" id="IPR029060">
    <property type="entry name" value="PIN-like_dom_sf"/>
</dbReference>
<keyword evidence="7" id="KW-0255">Endonuclease</keyword>
<comment type="function">
    <text evidence="17">5'-&gt;3' double-stranded DNA exonuclease which may also possess a cryptic 3'-&gt;5' double-stranded DNA exonuclease activity. Functions in DNA mismatch repair.</text>
</comment>
<evidence type="ECO:0000256" key="8">
    <source>
        <dbReference type="ARBA" id="ARBA00022763"/>
    </source>
</evidence>
<keyword evidence="6 17" id="KW-0479">Metal-binding</keyword>
<dbReference type="GO" id="GO:0003677">
    <property type="term" value="F:DNA binding"/>
    <property type="evidence" value="ECO:0007669"/>
    <property type="project" value="UniProtKB-UniRule"/>
</dbReference>
<keyword evidence="10 17" id="KW-0378">Hydrolase</keyword>
<dbReference type="InterPro" id="IPR036279">
    <property type="entry name" value="5-3_exonuclease_C_sf"/>
</dbReference>
<evidence type="ECO:0000256" key="15">
    <source>
        <dbReference type="ARBA" id="ARBA00023204"/>
    </source>
</evidence>
<keyword evidence="13 17" id="KW-0267">Excision nuclease</keyword>
<dbReference type="EMBL" id="JAJJHW010001127">
    <property type="protein sequence ID" value="KAH8377787.1"/>
    <property type="molecule type" value="Genomic_DNA"/>
</dbReference>
<evidence type="ECO:0000256" key="5">
    <source>
        <dbReference type="ARBA" id="ARBA00022722"/>
    </source>
</evidence>
<evidence type="ECO:0000256" key="10">
    <source>
        <dbReference type="ARBA" id="ARBA00022801"/>
    </source>
</evidence>
<evidence type="ECO:0000256" key="11">
    <source>
        <dbReference type="ARBA" id="ARBA00022839"/>
    </source>
</evidence>
<evidence type="ECO:0000256" key="4">
    <source>
        <dbReference type="ARBA" id="ARBA00022553"/>
    </source>
</evidence>
<organism evidence="21 22">
    <name type="scientific">Drosophila rubida</name>
    <dbReference type="NCBI Taxonomy" id="30044"/>
    <lineage>
        <taxon>Eukaryota</taxon>
        <taxon>Metazoa</taxon>
        <taxon>Ecdysozoa</taxon>
        <taxon>Arthropoda</taxon>
        <taxon>Hexapoda</taxon>
        <taxon>Insecta</taxon>
        <taxon>Pterygota</taxon>
        <taxon>Neoptera</taxon>
        <taxon>Endopterygota</taxon>
        <taxon>Diptera</taxon>
        <taxon>Brachycera</taxon>
        <taxon>Muscomorpha</taxon>
        <taxon>Ephydroidea</taxon>
        <taxon>Drosophilidae</taxon>
        <taxon>Drosophila</taxon>
    </lineage>
</organism>
<keyword evidence="15 17" id="KW-0234">DNA repair</keyword>
<evidence type="ECO:0000259" key="20">
    <source>
        <dbReference type="SMART" id="SM00485"/>
    </source>
</evidence>
<comment type="caution">
    <text evidence="21">The sequence shown here is derived from an EMBL/GenBank/DDBJ whole genome shotgun (WGS) entry which is preliminary data.</text>
</comment>
<dbReference type="EC" id="3.1.-.-" evidence="17"/>
<keyword evidence="16 17" id="KW-0539">Nucleus</keyword>
<dbReference type="SMART" id="SM00484">
    <property type="entry name" value="XPGI"/>
    <property type="match status" value="1"/>
</dbReference>
<feature type="region of interest" description="Disordered" evidence="18">
    <location>
        <begin position="429"/>
        <end position="501"/>
    </location>
</feature>
<dbReference type="SUPFAM" id="SSF47807">
    <property type="entry name" value="5' to 3' exonuclease, C-terminal subdomain"/>
    <property type="match status" value="1"/>
</dbReference>
<comment type="subcellular location">
    <subcellularLocation>
        <location evidence="1 17">Nucleus</location>
    </subcellularLocation>
</comment>
<dbReference type="FunFam" id="3.40.50.1010:FF:000002">
    <property type="entry name" value="Exonuclease 1, putative"/>
    <property type="match status" value="1"/>
</dbReference>
<keyword evidence="11 17" id="KW-0269">Exonuclease</keyword>
<feature type="domain" description="XPG N-terminal" evidence="20">
    <location>
        <begin position="1"/>
        <end position="99"/>
    </location>
</feature>
<evidence type="ECO:0000256" key="2">
    <source>
        <dbReference type="ARBA" id="ARBA00010563"/>
    </source>
</evidence>
<dbReference type="Gene3D" id="3.40.50.1010">
    <property type="entry name" value="5'-nuclease"/>
    <property type="match status" value="1"/>
</dbReference>
<feature type="compositionally biased region" description="Low complexity" evidence="18">
    <location>
        <begin position="434"/>
        <end position="443"/>
    </location>
</feature>
<dbReference type="GO" id="GO:0035312">
    <property type="term" value="F:5'-3' DNA exonuclease activity"/>
    <property type="evidence" value="ECO:0007669"/>
    <property type="project" value="UniProtKB-UniRule"/>
</dbReference>
<dbReference type="AlphaFoldDB" id="A0AAD4K6B9"/>
<evidence type="ECO:0000256" key="14">
    <source>
        <dbReference type="ARBA" id="ARBA00023125"/>
    </source>
</evidence>
<dbReference type="InterPro" id="IPR006085">
    <property type="entry name" value="XPG_DNA_repair_N"/>
</dbReference>
<evidence type="ECO:0000313" key="21">
    <source>
        <dbReference type="EMBL" id="KAH8377787.1"/>
    </source>
</evidence>
<feature type="region of interest" description="Disordered" evidence="18">
    <location>
        <begin position="345"/>
        <end position="365"/>
    </location>
</feature>
<evidence type="ECO:0000256" key="16">
    <source>
        <dbReference type="ARBA" id="ARBA00023242"/>
    </source>
</evidence>
<dbReference type="InterPro" id="IPR044752">
    <property type="entry name" value="PIN-like_EXO1"/>
</dbReference>
<keyword evidence="4" id="KW-0597">Phosphoprotein</keyword>
<feature type="compositionally biased region" description="Basic and acidic residues" evidence="18">
    <location>
        <begin position="541"/>
        <end position="555"/>
    </location>
</feature>
<keyword evidence="22" id="KW-1185">Reference proteome</keyword>
<keyword evidence="5 17" id="KW-0540">Nuclease</keyword>
<evidence type="ECO:0000256" key="18">
    <source>
        <dbReference type="SAM" id="MobiDB-lite"/>
    </source>
</evidence>
<evidence type="ECO:0000256" key="1">
    <source>
        <dbReference type="ARBA" id="ARBA00004123"/>
    </source>
</evidence>
<evidence type="ECO:0000256" key="7">
    <source>
        <dbReference type="ARBA" id="ARBA00022759"/>
    </source>
</evidence>
<proteinExistence type="inferred from homology"/>
<feature type="domain" description="XPG-I" evidence="19">
    <location>
        <begin position="138"/>
        <end position="211"/>
    </location>
</feature>
<comment type="cofactor">
    <cofactor evidence="17">
        <name>Mg(2+)</name>
        <dbReference type="ChEBI" id="CHEBI:18420"/>
    </cofactor>
    <text evidence="17">Binds 2 magnesium ions per subunit. They probably participate in the reaction catalyzed by the enzyme. May bind an additional third magnesium ion after substrate binding.</text>
</comment>
<dbReference type="InterPro" id="IPR006084">
    <property type="entry name" value="XPG/Rad2"/>
</dbReference>
<dbReference type="Pfam" id="PF00752">
    <property type="entry name" value="XPG_N"/>
    <property type="match status" value="1"/>
</dbReference>
<keyword evidence="14 17" id="KW-0238">DNA-binding</keyword>
<dbReference type="PRINTS" id="PR00853">
    <property type="entry name" value="XPGRADSUPER"/>
</dbReference>
<dbReference type="SUPFAM" id="SSF88723">
    <property type="entry name" value="PIN domain-like"/>
    <property type="match status" value="1"/>
</dbReference>
<reference evidence="21" key="1">
    <citation type="journal article" date="2021" name="Mol. Ecol. Resour.">
        <title>Phylogenomic analyses of the genus Drosophila reveals genomic signals of climate adaptation.</title>
        <authorList>
            <person name="Li F."/>
            <person name="Rane R.V."/>
            <person name="Luria V."/>
            <person name="Xiong Z."/>
            <person name="Chen J."/>
            <person name="Li Z."/>
            <person name="Catullo R.A."/>
            <person name="Griffin P.C."/>
            <person name="Schiffer M."/>
            <person name="Pearce S."/>
            <person name="Lee S.F."/>
            <person name="McElroy K."/>
            <person name="Stocker A."/>
            <person name="Shirriffs J."/>
            <person name="Cockerell F."/>
            <person name="Coppin C."/>
            <person name="Sgro C.M."/>
            <person name="Karger A."/>
            <person name="Cain J.W."/>
            <person name="Weber J.A."/>
            <person name="Santpere G."/>
            <person name="Kirschner M.W."/>
            <person name="Hoffmann A.A."/>
            <person name="Oakeshott J.G."/>
            <person name="Zhang G."/>
        </authorList>
    </citation>
    <scope>NUCLEOTIDE SEQUENCE</scope>
    <source>
        <strain evidence="21">BGI-SZ-2011g</strain>
    </source>
</reference>
<dbReference type="GO" id="GO:0006298">
    <property type="term" value="P:mismatch repair"/>
    <property type="evidence" value="ECO:0007669"/>
    <property type="project" value="TreeGrafter"/>
</dbReference>
<dbReference type="GO" id="GO:0046872">
    <property type="term" value="F:metal ion binding"/>
    <property type="evidence" value="ECO:0007669"/>
    <property type="project" value="UniProtKB-UniRule"/>
</dbReference>
<dbReference type="CDD" id="cd09908">
    <property type="entry name" value="H3TH_EXO1"/>
    <property type="match status" value="1"/>
</dbReference>
<dbReference type="Gene3D" id="1.10.150.20">
    <property type="entry name" value="5' to 3' exonuclease, C-terminal subdomain"/>
    <property type="match status" value="1"/>
</dbReference>
<dbReference type="PANTHER" id="PTHR11081:SF8">
    <property type="entry name" value="EXONUCLEASE 1"/>
    <property type="match status" value="1"/>
</dbReference>
<dbReference type="InterPro" id="IPR037315">
    <property type="entry name" value="EXO1_H3TH"/>
</dbReference>
<dbReference type="InterPro" id="IPR006086">
    <property type="entry name" value="XPG-I_dom"/>
</dbReference>
<evidence type="ECO:0000256" key="9">
    <source>
        <dbReference type="ARBA" id="ARBA00022769"/>
    </source>
</evidence>
<keyword evidence="12 17" id="KW-0460">Magnesium</keyword>
<dbReference type="FunFam" id="1.10.150.20:FF:000011">
    <property type="entry name" value="exonuclease 1"/>
    <property type="match status" value="1"/>
</dbReference>
<name>A0AAD4K6B9_9MUSC</name>
<evidence type="ECO:0000259" key="19">
    <source>
        <dbReference type="SMART" id="SM00484"/>
    </source>
</evidence>
<protein>
    <recommendedName>
        <fullName evidence="3 17">Exonuclease 1</fullName>
        <ecNumber evidence="17">3.1.-.-</ecNumber>
    </recommendedName>
</protein>